<dbReference type="Gene3D" id="1.10.260.40">
    <property type="entry name" value="lambda repressor-like DNA-binding domains"/>
    <property type="match status" value="1"/>
</dbReference>
<protein>
    <submittedName>
        <fullName evidence="6">Transcriptional regulator, LacI family</fullName>
    </submittedName>
</protein>
<keyword evidence="3" id="KW-0238">DNA-binding</keyword>
<feature type="domain" description="HTH lacI-type" evidence="5">
    <location>
        <begin position="16"/>
        <end position="62"/>
    </location>
</feature>
<evidence type="ECO:0000313" key="6">
    <source>
        <dbReference type="EMBL" id="SFW39406.1"/>
    </source>
</evidence>
<dbReference type="CDD" id="cd01392">
    <property type="entry name" value="HTH_LacI"/>
    <property type="match status" value="1"/>
</dbReference>
<dbReference type="PROSITE" id="PS00356">
    <property type="entry name" value="HTH_LACI_1"/>
    <property type="match status" value="1"/>
</dbReference>
<accession>A0AA94HS52</accession>
<sequence length="371" mass="39955">MTIDGGKQAETGTKKATLADVAQAAEVSPATVSMILNGREGVSFAEETVKTVLAAAAKLNYTGGRRGRVPLGSRPVILIAVPNVTNPYYATIIQAIQQAAEKKNYATCVSATYRSLENELAALQLARSTGMAGIIFAMLAHPDAILARAGRKMPLVVMGDRRVGLNVDTVELNNYDAGSLIAQHMCELGHKHMAYISTSLDTCNPIRVQRLKGLQDTLARLCPEGRLVVKSRDISPETELENLLIEHTVGYELARGCFDDKKITAFVAVNDMVAYGVMDAVIEAGLSIPDDYSVCGFDNLWPSHFARVSLTTIEHYINDKGHNALDLLHARISGQLSNRNITRVEVSHKLIARASTGAPRRSWAGPSGSGS</sequence>
<dbReference type="GO" id="GO:0003700">
    <property type="term" value="F:DNA-binding transcription factor activity"/>
    <property type="evidence" value="ECO:0007669"/>
    <property type="project" value="TreeGrafter"/>
</dbReference>
<dbReference type="InterPro" id="IPR000843">
    <property type="entry name" value="HTH_LacI"/>
</dbReference>
<dbReference type="SUPFAM" id="SSF53822">
    <property type="entry name" value="Periplasmic binding protein-like I"/>
    <property type="match status" value="1"/>
</dbReference>
<dbReference type="AlphaFoldDB" id="A0AA94HS52"/>
<comment type="caution">
    <text evidence="6">The sequence shown here is derived from an EMBL/GenBank/DDBJ whole genome shotgun (WGS) entry which is preliminary data.</text>
</comment>
<evidence type="ECO:0000256" key="2">
    <source>
        <dbReference type="ARBA" id="ARBA00023015"/>
    </source>
</evidence>
<dbReference type="PANTHER" id="PTHR30146:SF148">
    <property type="entry name" value="HTH-TYPE TRANSCRIPTIONAL REPRESSOR PURR-RELATED"/>
    <property type="match status" value="1"/>
</dbReference>
<dbReference type="SMART" id="SM00354">
    <property type="entry name" value="HTH_LACI"/>
    <property type="match status" value="1"/>
</dbReference>
<evidence type="ECO:0000256" key="1">
    <source>
        <dbReference type="ARBA" id="ARBA00022491"/>
    </source>
</evidence>
<dbReference type="SUPFAM" id="SSF47413">
    <property type="entry name" value="lambda repressor-like DNA-binding domains"/>
    <property type="match status" value="1"/>
</dbReference>
<evidence type="ECO:0000259" key="5">
    <source>
        <dbReference type="PROSITE" id="PS50932"/>
    </source>
</evidence>
<keyword evidence="1" id="KW-0678">Repressor</keyword>
<dbReference type="Proteomes" id="UP000182680">
    <property type="component" value="Unassembled WGS sequence"/>
</dbReference>
<dbReference type="Pfam" id="PF13377">
    <property type="entry name" value="Peripla_BP_3"/>
    <property type="match status" value="1"/>
</dbReference>
<dbReference type="EMBL" id="FPIW01000014">
    <property type="protein sequence ID" value="SFW39406.1"/>
    <property type="molecule type" value="Genomic_DNA"/>
</dbReference>
<dbReference type="GO" id="GO:0000976">
    <property type="term" value="F:transcription cis-regulatory region binding"/>
    <property type="evidence" value="ECO:0007669"/>
    <property type="project" value="TreeGrafter"/>
</dbReference>
<dbReference type="InterPro" id="IPR028082">
    <property type="entry name" value="Peripla_BP_I"/>
</dbReference>
<dbReference type="Gene3D" id="3.40.50.2300">
    <property type="match status" value="2"/>
</dbReference>
<evidence type="ECO:0000256" key="4">
    <source>
        <dbReference type="ARBA" id="ARBA00023163"/>
    </source>
</evidence>
<dbReference type="CDD" id="cd06267">
    <property type="entry name" value="PBP1_LacI_sugar_binding-like"/>
    <property type="match status" value="1"/>
</dbReference>
<keyword evidence="2" id="KW-0805">Transcription regulation</keyword>
<dbReference type="Pfam" id="PF00356">
    <property type="entry name" value="LacI"/>
    <property type="match status" value="1"/>
</dbReference>
<dbReference type="InterPro" id="IPR046335">
    <property type="entry name" value="LacI/GalR-like_sensor"/>
</dbReference>
<dbReference type="InterPro" id="IPR010982">
    <property type="entry name" value="Lambda_DNA-bd_dom_sf"/>
</dbReference>
<dbReference type="PANTHER" id="PTHR30146">
    <property type="entry name" value="LACI-RELATED TRANSCRIPTIONAL REPRESSOR"/>
    <property type="match status" value="1"/>
</dbReference>
<evidence type="ECO:0000313" key="7">
    <source>
        <dbReference type="Proteomes" id="UP000182680"/>
    </source>
</evidence>
<keyword evidence="4" id="KW-0804">Transcription</keyword>
<name>A0AA94HS52_DESDE</name>
<dbReference type="RefSeq" id="WP_072311646.1">
    <property type="nucleotide sequence ID" value="NZ_FPIW01000014.1"/>
</dbReference>
<evidence type="ECO:0000256" key="3">
    <source>
        <dbReference type="ARBA" id="ARBA00023125"/>
    </source>
</evidence>
<proteinExistence type="predicted"/>
<gene>
    <name evidence="6" type="ORF">SAMN02910291_01129</name>
</gene>
<dbReference type="PROSITE" id="PS50932">
    <property type="entry name" value="HTH_LACI_2"/>
    <property type="match status" value="1"/>
</dbReference>
<reference evidence="7" key="1">
    <citation type="submission" date="2016-11" db="EMBL/GenBank/DDBJ databases">
        <authorList>
            <person name="Jaros S."/>
            <person name="Januszkiewicz K."/>
            <person name="Wedrychowicz H."/>
        </authorList>
    </citation>
    <scope>NUCLEOTIDE SEQUENCE [LARGE SCALE GENOMIC DNA]</scope>
    <source>
        <strain evidence="7">DSM 7057</strain>
    </source>
</reference>
<organism evidence="6 7">
    <name type="scientific">Desulfovibrio desulfuricans</name>
    <dbReference type="NCBI Taxonomy" id="876"/>
    <lineage>
        <taxon>Bacteria</taxon>
        <taxon>Pseudomonadati</taxon>
        <taxon>Thermodesulfobacteriota</taxon>
        <taxon>Desulfovibrionia</taxon>
        <taxon>Desulfovibrionales</taxon>
        <taxon>Desulfovibrionaceae</taxon>
        <taxon>Desulfovibrio</taxon>
    </lineage>
</organism>